<proteinExistence type="predicted"/>
<dbReference type="GeneID" id="9533536"/>
<dbReference type="InterPro" id="IPR036915">
    <property type="entry name" value="Cyclin-like_sf"/>
</dbReference>
<evidence type="ECO:0000259" key="1">
    <source>
        <dbReference type="Pfam" id="PF00134"/>
    </source>
</evidence>
<dbReference type="GO" id="GO:0016538">
    <property type="term" value="F:cyclin-dependent protein serine/threonine kinase regulator activity"/>
    <property type="evidence" value="ECO:0007669"/>
    <property type="project" value="TreeGrafter"/>
</dbReference>
<dbReference type="Pfam" id="PF00134">
    <property type="entry name" value="Cyclin_N"/>
    <property type="match status" value="1"/>
</dbReference>
<dbReference type="STRING" id="526221.C9SZ46"/>
<dbReference type="PANTHER" id="PTHR15615:SF10">
    <property type="entry name" value="PHO85 CYCLIN-2-RELATED"/>
    <property type="match status" value="1"/>
</dbReference>
<dbReference type="SUPFAM" id="SSF47954">
    <property type="entry name" value="Cyclin-like"/>
    <property type="match status" value="1"/>
</dbReference>
<dbReference type="Proteomes" id="UP000008698">
    <property type="component" value="Unassembled WGS sequence"/>
</dbReference>
<feature type="domain" description="Cyclin N-terminal" evidence="1">
    <location>
        <begin position="56"/>
        <end position="162"/>
    </location>
</feature>
<dbReference type="GO" id="GO:0005634">
    <property type="term" value="C:nucleus"/>
    <property type="evidence" value="ECO:0007669"/>
    <property type="project" value="TreeGrafter"/>
</dbReference>
<dbReference type="EMBL" id="DS985233">
    <property type="protein sequence ID" value="EEY24061.1"/>
    <property type="molecule type" value="Genomic_DNA"/>
</dbReference>
<evidence type="ECO:0000313" key="3">
    <source>
        <dbReference type="Proteomes" id="UP000008698"/>
    </source>
</evidence>
<sequence>MKQSDVLVRFQSQGVTRNMIAHVAALSSAVAYSDATDPDATDSACPKDLDPPSLEAFITQLVIRLQLTPLELMASRVYLGLFIDKLSENGIGRRGRRCTNHRVVLSCLMVANKCQRDRAFNNQVWTTESRIFERDRQILGFQKHEVNWIEKNLLGLLDWKVNIEPARLTEEVQYYLATSDFLQMK</sequence>
<organism evidence="3">
    <name type="scientific">Verticillium alfalfae (strain VaMs.102 / ATCC MYA-4576 / FGSC 10136)</name>
    <name type="common">Verticillium wilt of alfalfa</name>
    <name type="synonym">Verticillium albo-atrum</name>
    <dbReference type="NCBI Taxonomy" id="526221"/>
    <lineage>
        <taxon>Eukaryota</taxon>
        <taxon>Fungi</taxon>
        <taxon>Dikarya</taxon>
        <taxon>Ascomycota</taxon>
        <taxon>Pezizomycotina</taxon>
        <taxon>Sordariomycetes</taxon>
        <taxon>Hypocreomycetidae</taxon>
        <taxon>Glomerellales</taxon>
        <taxon>Plectosphaerellaceae</taxon>
        <taxon>Verticillium</taxon>
    </lineage>
</organism>
<dbReference type="Gene3D" id="1.10.472.10">
    <property type="entry name" value="Cyclin-like"/>
    <property type="match status" value="1"/>
</dbReference>
<dbReference type="GO" id="GO:0019901">
    <property type="term" value="F:protein kinase binding"/>
    <property type="evidence" value="ECO:0007669"/>
    <property type="project" value="InterPro"/>
</dbReference>
<dbReference type="OMA" id="WTTESRI"/>
<dbReference type="HOGENOM" id="CLU_1462412_0_0_1"/>
<dbReference type="InterPro" id="IPR013922">
    <property type="entry name" value="Cyclin_PHO80-like"/>
</dbReference>
<keyword evidence="3" id="KW-1185">Reference proteome</keyword>
<dbReference type="RefSeq" id="XP_002999622.1">
    <property type="nucleotide sequence ID" value="XM_002999576.1"/>
</dbReference>
<accession>C9SZ46</accession>
<dbReference type="eggNOG" id="KOG1674">
    <property type="taxonomic scope" value="Eukaryota"/>
</dbReference>
<dbReference type="SMR" id="C9SZ46"/>
<dbReference type="CDD" id="cd20557">
    <property type="entry name" value="CYCLIN_ScPCL1-like"/>
    <property type="match status" value="1"/>
</dbReference>
<protein>
    <recommendedName>
        <fullName evidence="1">Cyclin N-terminal domain-containing protein</fullName>
    </recommendedName>
</protein>
<name>C9SZ46_VERA1</name>
<reference evidence="3" key="1">
    <citation type="journal article" date="2011" name="PLoS Pathog.">
        <title>Comparative genomics yields insights into niche adaptation of plant vascular wilt pathogens.</title>
        <authorList>
            <person name="Klosterman S.J."/>
            <person name="Subbarao K.V."/>
            <person name="Kang S."/>
            <person name="Veronese P."/>
            <person name="Gold S.E."/>
            <person name="Thomma B.P.H.J."/>
            <person name="Chen Z."/>
            <person name="Henrissat B."/>
            <person name="Lee Y.-H."/>
            <person name="Park J."/>
            <person name="Garcia-Pedrajas M.D."/>
            <person name="Barbara D.J."/>
            <person name="Anchieta A."/>
            <person name="de Jonge R."/>
            <person name="Santhanam P."/>
            <person name="Maruthachalam K."/>
            <person name="Atallah Z."/>
            <person name="Amyotte S.G."/>
            <person name="Paz Z."/>
            <person name="Inderbitzin P."/>
            <person name="Hayes R.J."/>
            <person name="Heiman D.I."/>
            <person name="Young S."/>
            <person name="Zeng Q."/>
            <person name="Engels R."/>
            <person name="Galagan J."/>
            <person name="Cuomo C.A."/>
            <person name="Dobinson K.F."/>
            <person name="Ma L.-J."/>
        </authorList>
    </citation>
    <scope>NUCLEOTIDE SEQUENCE [LARGE SCALE GENOMIC DNA]</scope>
    <source>
        <strain evidence="3">VaMs.102 / ATCC MYA-4576 / FGSC 10136</strain>
    </source>
</reference>
<gene>
    <name evidence="2" type="ORF">VDBG_10171</name>
</gene>
<dbReference type="GO" id="GO:0000307">
    <property type="term" value="C:cyclin-dependent protein kinase holoenzyme complex"/>
    <property type="evidence" value="ECO:0007669"/>
    <property type="project" value="TreeGrafter"/>
</dbReference>
<dbReference type="InterPro" id="IPR006671">
    <property type="entry name" value="Cyclin_N"/>
</dbReference>
<evidence type="ECO:0000313" key="2">
    <source>
        <dbReference type="EMBL" id="EEY24061.1"/>
    </source>
</evidence>
<dbReference type="OrthoDB" id="244495at2759"/>
<dbReference type="KEGG" id="val:VDBG_10171"/>
<dbReference type="AlphaFoldDB" id="C9SZ46"/>
<dbReference type="PANTHER" id="PTHR15615">
    <property type="match status" value="1"/>
</dbReference>